<dbReference type="EMBL" id="BMKA01000005">
    <property type="protein sequence ID" value="GGA28525.1"/>
    <property type="molecule type" value="Genomic_DNA"/>
</dbReference>
<keyword evidence="2" id="KW-1185">Reference proteome</keyword>
<evidence type="ECO:0008006" key="3">
    <source>
        <dbReference type="Google" id="ProtNLM"/>
    </source>
</evidence>
<evidence type="ECO:0000313" key="1">
    <source>
        <dbReference type="EMBL" id="GGA28525.1"/>
    </source>
</evidence>
<reference evidence="1" key="1">
    <citation type="journal article" date="2014" name="Int. J. Syst. Evol. Microbiol.">
        <title>Complete genome sequence of Corynebacterium casei LMG S-19264T (=DSM 44701T), isolated from a smear-ripened cheese.</title>
        <authorList>
            <consortium name="US DOE Joint Genome Institute (JGI-PGF)"/>
            <person name="Walter F."/>
            <person name="Albersmeier A."/>
            <person name="Kalinowski J."/>
            <person name="Ruckert C."/>
        </authorList>
    </citation>
    <scope>NUCLEOTIDE SEQUENCE</scope>
    <source>
        <strain evidence="1">CGMCC 1.15880</strain>
    </source>
</reference>
<gene>
    <name evidence="1" type="ORF">GCM10011498_32050</name>
</gene>
<protein>
    <recommendedName>
        <fullName evidence="3">DUF393 domain-containing protein</fullName>
    </recommendedName>
</protein>
<reference evidence="1" key="2">
    <citation type="submission" date="2020-09" db="EMBL/GenBank/DDBJ databases">
        <authorList>
            <person name="Sun Q."/>
            <person name="Zhou Y."/>
        </authorList>
    </citation>
    <scope>NUCLEOTIDE SEQUENCE</scope>
    <source>
        <strain evidence="1">CGMCC 1.15880</strain>
    </source>
</reference>
<dbReference type="Proteomes" id="UP000628017">
    <property type="component" value="Unassembled WGS sequence"/>
</dbReference>
<comment type="caution">
    <text evidence="1">The sequence shown here is derived from an EMBL/GenBank/DDBJ whole genome shotgun (WGS) entry which is preliminary data.</text>
</comment>
<name>A0A916VSX4_9RHOB</name>
<dbReference type="AlphaFoldDB" id="A0A916VSX4"/>
<organism evidence="1 2">
    <name type="scientific">Neptunicoccus cionae</name>
    <dbReference type="NCBI Taxonomy" id="2035344"/>
    <lineage>
        <taxon>Bacteria</taxon>
        <taxon>Pseudomonadati</taxon>
        <taxon>Pseudomonadota</taxon>
        <taxon>Alphaproteobacteria</taxon>
        <taxon>Rhodobacterales</taxon>
        <taxon>Paracoccaceae</taxon>
        <taxon>Neptunicoccus</taxon>
    </lineage>
</organism>
<sequence length="123" mass="13709">MKQTLKIVYDGDCPFCARYVRFIRLKDTLGAVELVDARSDDPAVEQVRATGVDLNDGMALIDGDRIFFGDECIHRLALMSTPSGMFNRINASVFRSPTLSKLLYPVLKTGRAITLRLMGRTPI</sequence>
<dbReference type="GO" id="GO:0015035">
    <property type="term" value="F:protein-disulfide reductase activity"/>
    <property type="evidence" value="ECO:0007669"/>
    <property type="project" value="InterPro"/>
</dbReference>
<proteinExistence type="predicted"/>
<evidence type="ECO:0000313" key="2">
    <source>
        <dbReference type="Proteomes" id="UP000628017"/>
    </source>
</evidence>
<accession>A0A916VSX4</accession>
<dbReference type="RefSeq" id="WP_188677692.1">
    <property type="nucleotide sequence ID" value="NZ_BMKA01000005.1"/>
</dbReference>
<dbReference type="Pfam" id="PF04134">
    <property type="entry name" value="DCC1-like"/>
    <property type="match status" value="1"/>
</dbReference>
<dbReference type="InterPro" id="IPR007263">
    <property type="entry name" value="DCC1-like"/>
</dbReference>